<protein>
    <recommendedName>
        <fullName evidence="3">Metallothionein</fullName>
    </recommendedName>
</protein>
<gene>
    <name evidence="1" type="ORF">M2350_003170</name>
</gene>
<dbReference type="Proteomes" id="UP001204798">
    <property type="component" value="Unassembled WGS sequence"/>
</dbReference>
<evidence type="ECO:0000313" key="2">
    <source>
        <dbReference type="Proteomes" id="UP001204798"/>
    </source>
</evidence>
<dbReference type="EMBL" id="JANUCP010000006">
    <property type="protein sequence ID" value="MCS3920735.1"/>
    <property type="molecule type" value="Genomic_DNA"/>
</dbReference>
<keyword evidence="2" id="KW-1185">Reference proteome</keyword>
<evidence type="ECO:0000313" key="1">
    <source>
        <dbReference type="EMBL" id="MCS3920735.1"/>
    </source>
</evidence>
<comment type="caution">
    <text evidence="1">The sequence shown here is derived from an EMBL/GenBank/DDBJ whole genome shotgun (WGS) entry which is preliminary data.</text>
</comment>
<name>A0ABT2ES06_9BACT</name>
<proteinExistence type="predicted"/>
<sequence length="41" mass="4562">MREEVKVTEVACCSEDCDCPCCEDCDKCDCDCPCCQSSEDE</sequence>
<reference evidence="1 2" key="1">
    <citation type="submission" date="2022-08" db="EMBL/GenBank/DDBJ databases">
        <title>Bacterial and archaeal communities from various locations to study Microbial Dark Matter (Phase II).</title>
        <authorList>
            <person name="Stepanauskas R."/>
        </authorList>
    </citation>
    <scope>NUCLEOTIDE SEQUENCE [LARGE SCALE GENOMIC DNA]</scope>
    <source>
        <strain evidence="1 2">PD1</strain>
    </source>
</reference>
<dbReference type="RefSeq" id="WP_259100833.1">
    <property type="nucleotide sequence ID" value="NZ_CP130454.1"/>
</dbReference>
<organism evidence="1 2">
    <name type="scientific">Candidatus Fervidibacter sacchari</name>
    <dbReference type="NCBI Taxonomy" id="1448929"/>
    <lineage>
        <taxon>Bacteria</taxon>
        <taxon>Candidatus Fervidibacterota</taxon>
        <taxon>Candidatus Fervidibacter</taxon>
    </lineage>
</organism>
<accession>A0ABT2ES06</accession>
<evidence type="ECO:0008006" key="3">
    <source>
        <dbReference type="Google" id="ProtNLM"/>
    </source>
</evidence>